<dbReference type="Proteomes" id="UP000045706">
    <property type="component" value="Unassembled WGS sequence"/>
</dbReference>
<dbReference type="AlphaFoldDB" id="A0A0G4L5N7"/>
<feature type="compositionally biased region" description="Low complexity" evidence="1">
    <location>
        <begin position="374"/>
        <end position="385"/>
    </location>
</feature>
<name>A0A0G4L5N7_VERLO</name>
<organism evidence="3 4">
    <name type="scientific">Verticillium longisporum</name>
    <name type="common">Verticillium dahliae var. longisporum</name>
    <dbReference type="NCBI Taxonomy" id="100787"/>
    <lineage>
        <taxon>Eukaryota</taxon>
        <taxon>Fungi</taxon>
        <taxon>Dikarya</taxon>
        <taxon>Ascomycota</taxon>
        <taxon>Pezizomycotina</taxon>
        <taxon>Sordariomycetes</taxon>
        <taxon>Hypocreomycetidae</taxon>
        <taxon>Glomerellales</taxon>
        <taxon>Plectosphaerellaceae</taxon>
        <taxon>Verticillium</taxon>
    </lineage>
</organism>
<dbReference type="PROSITE" id="PS51518">
    <property type="entry name" value="SGF29_C"/>
    <property type="match status" value="1"/>
</dbReference>
<feature type="compositionally biased region" description="Basic and acidic residues" evidence="1">
    <location>
        <begin position="633"/>
        <end position="653"/>
    </location>
</feature>
<feature type="compositionally biased region" description="Low complexity" evidence="1">
    <location>
        <begin position="134"/>
        <end position="152"/>
    </location>
</feature>
<evidence type="ECO:0000259" key="2">
    <source>
        <dbReference type="PROSITE" id="PS51518"/>
    </source>
</evidence>
<feature type="compositionally biased region" description="Low complexity" evidence="1">
    <location>
        <begin position="327"/>
        <end position="349"/>
    </location>
</feature>
<evidence type="ECO:0000256" key="1">
    <source>
        <dbReference type="SAM" id="MobiDB-lite"/>
    </source>
</evidence>
<feature type="region of interest" description="Disordered" evidence="1">
    <location>
        <begin position="311"/>
        <end position="349"/>
    </location>
</feature>
<feature type="region of interest" description="Disordered" evidence="1">
    <location>
        <begin position="616"/>
        <end position="719"/>
    </location>
</feature>
<protein>
    <recommendedName>
        <fullName evidence="2">SGF29 C-terminal domain-containing protein</fullName>
    </recommendedName>
</protein>
<feature type="domain" description="SGF29 C-terminal" evidence="2">
    <location>
        <begin position="693"/>
        <end position="832"/>
    </location>
</feature>
<feature type="compositionally biased region" description="Polar residues" evidence="1">
    <location>
        <begin position="390"/>
        <end position="401"/>
    </location>
</feature>
<dbReference type="Gene3D" id="2.30.30.140">
    <property type="match status" value="1"/>
</dbReference>
<dbReference type="InterPro" id="IPR047288">
    <property type="entry name" value="Tudor_SGF29_rpt1"/>
</dbReference>
<accession>A0A0G4L5N7</accession>
<feature type="region of interest" description="Disordered" evidence="1">
    <location>
        <begin position="125"/>
        <end position="162"/>
    </location>
</feature>
<sequence>MGYHPSYYSQDPAYLYRMASATERTEPSSLLYGDVGANYNYGQRPITGGDSPNFSLSSVAASLPSSNDSRLLPTPVNRTLASSGASIYRADETSPYSYKAQNGTATLSSPVVSLSEESGGYLSCESSPAPAYQASSGPPSANGSASSTSSAPDLQDGLARFPSPSASYNSTARYQGMPSWTSAYCDETADFSNMGYHPSYYSQDPAYLYRMASATERTEPSSLLYGDVGANYNYGQRPVTGSDSPNFSLSSVAASLPSSNDSRLLPTPVNRTLASSGASIYRADETSPYSYKAQNGTATLSSPVVSLSEDSGGYLSCESSPAPAYQASSGPPSANGSASSTSSASNRMSMSMCCGTDGYSTSSSIFSNSELRAPGSGSDPSYDYGDSLRRSSGTPLLSNGQPYKPPRANPPKAKVKPGRRGSLAKQPKRANSSLPPRPPNVAGSGPSSTPGIAPAFPLPSAAGIMSQRHRSGRGSNRNNGGGHGEEVQLWEMAKQQIHEVVTGVNTENDNLAELLKLDAKTATATKNGGGPTGADLATMEQLCRSGVRLSETNSNTIRALIEQLTLLKAVQQANHKEATEALAAPTASRTGGSSRNRETASAAAAAAAAASSLYDFDGAGDSPVPSPISSGRKYGDRSSNRDSARESNRDSNRDSIPPKADSVEPQGSTGSGTAGSSSGVLPGSTTAGNGPRGKITFSKGDKVAFKRKKEEPQQGDPPYDWILGEVVGVIGEGKSRRYKCLDVEPEDPAKAKEFKTFASNMIPIPLENSPGLSKLEPRKMVLALYPQTTAFYAANVESTEPDGVTVNLKFHGENDSTTTHQVERRYVLEYRP</sequence>
<dbReference type="Pfam" id="PF07039">
    <property type="entry name" value="SGF29_Tudor"/>
    <property type="match status" value="1"/>
</dbReference>
<dbReference type="PANTHER" id="PTHR21539">
    <property type="entry name" value="SAGA-ASSOCIATED FACTOR 29"/>
    <property type="match status" value="1"/>
</dbReference>
<dbReference type="CDD" id="cd20393">
    <property type="entry name" value="Tudor_SGF29_rpt1"/>
    <property type="match status" value="1"/>
</dbReference>
<gene>
    <name evidence="3" type="ORF">BN1723_002410</name>
</gene>
<dbReference type="InterPro" id="IPR037802">
    <property type="entry name" value="SGF29"/>
</dbReference>
<proteinExistence type="predicted"/>
<dbReference type="GO" id="GO:0000124">
    <property type="term" value="C:SAGA complex"/>
    <property type="evidence" value="ECO:0007669"/>
    <property type="project" value="InterPro"/>
</dbReference>
<feature type="compositionally biased region" description="Basic and acidic residues" evidence="1">
    <location>
        <begin position="699"/>
        <end position="712"/>
    </location>
</feature>
<evidence type="ECO:0000313" key="3">
    <source>
        <dbReference type="EMBL" id="CRK17274.1"/>
    </source>
</evidence>
<dbReference type="EMBL" id="CVQI01007779">
    <property type="protein sequence ID" value="CRK17274.1"/>
    <property type="molecule type" value="Genomic_DNA"/>
</dbReference>
<feature type="region of interest" description="Disordered" evidence="1">
    <location>
        <begin position="370"/>
        <end position="459"/>
    </location>
</feature>
<evidence type="ECO:0000313" key="4">
    <source>
        <dbReference type="Proteomes" id="UP000045706"/>
    </source>
</evidence>
<dbReference type="PANTHER" id="PTHR21539:SF0">
    <property type="entry name" value="SAGA-ASSOCIATED FACTOR 29"/>
    <property type="match status" value="1"/>
</dbReference>
<reference evidence="4" key="1">
    <citation type="submission" date="2015-05" db="EMBL/GenBank/DDBJ databases">
        <authorList>
            <person name="Fogelqvist Johan"/>
        </authorList>
    </citation>
    <scope>NUCLEOTIDE SEQUENCE [LARGE SCALE GENOMIC DNA]</scope>
</reference>
<feature type="region of interest" description="Disordered" evidence="1">
    <location>
        <begin position="465"/>
        <end position="484"/>
    </location>
</feature>
<feature type="region of interest" description="Disordered" evidence="1">
    <location>
        <begin position="579"/>
        <end position="599"/>
    </location>
</feature>
<dbReference type="InterPro" id="IPR010750">
    <property type="entry name" value="SGF29_tudor-like_dom"/>
</dbReference>